<evidence type="ECO:0000256" key="1">
    <source>
        <dbReference type="ARBA" id="ARBA00022801"/>
    </source>
</evidence>
<reference evidence="3 4" key="1">
    <citation type="submission" date="2019-06" db="EMBL/GenBank/DDBJ databases">
        <title>Sequencing the genomes of 1000 actinobacteria strains.</title>
        <authorList>
            <person name="Klenk H.-P."/>
        </authorList>
    </citation>
    <scope>NUCLEOTIDE SEQUENCE [LARGE SCALE GENOMIC DNA]</scope>
    <source>
        <strain evidence="3 4">DSM 45511</strain>
    </source>
</reference>
<feature type="chain" id="PRO_5039253631" evidence="2">
    <location>
        <begin position="20"/>
        <end position="199"/>
    </location>
</feature>
<dbReference type="EMBL" id="VFPH01000002">
    <property type="protein sequence ID" value="TQM39100.1"/>
    <property type="molecule type" value="Genomic_DNA"/>
</dbReference>
<dbReference type="PROSITE" id="PS51257">
    <property type="entry name" value="PROKAR_LIPOPROTEIN"/>
    <property type="match status" value="1"/>
</dbReference>
<keyword evidence="2" id="KW-0732">Signal</keyword>
<keyword evidence="1" id="KW-0378">Hydrolase</keyword>
<dbReference type="AlphaFoldDB" id="A0A543FZ35"/>
<feature type="signal peptide" evidence="2">
    <location>
        <begin position="1"/>
        <end position="19"/>
    </location>
</feature>
<dbReference type="RefSeq" id="WP_142105875.1">
    <property type="nucleotide sequence ID" value="NZ_VFPH01000002.1"/>
</dbReference>
<protein>
    <submittedName>
        <fullName evidence="3">Sortase family protein</fullName>
    </submittedName>
</protein>
<sequence>MIGPLLRAVLVGAAVAVLAACGAPPSGTAAPAAAPAAPAKSIAPPAAASPTAPVALTVPALGVQTGQLLGLGIDPAGALEVPPDATTAGWFTLAPTPGSPGPAVIAGHVDYKGTPGVFQRLGELKPGEEVTVARADGSTAVFETYLVERYAKAQFPTERVYGNTAGPELRLITCGGAFDSGSGHYQDNVVAYARLVRVA</sequence>
<dbReference type="InterPro" id="IPR005754">
    <property type="entry name" value="Sortase"/>
</dbReference>
<organism evidence="3 4">
    <name type="scientific">Pseudonocardia cypriaca</name>
    <dbReference type="NCBI Taxonomy" id="882449"/>
    <lineage>
        <taxon>Bacteria</taxon>
        <taxon>Bacillati</taxon>
        <taxon>Actinomycetota</taxon>
        <taxon>Actinomycetes</taxon>
        <taxon>Pseudonocardiales</taxon>
        <taxon>Pseudonocardiaceae</taxon>
        <taxon>Pseudonocardia</taxon>
    </lineage>
</organism>
<comment type="caution">
    <text evidence="3">The sequence shown here is derived from an EMBL/GenBank/DDBJ whole genome shotgun (WGS) entry which is preliminary data.</text>
</comment>
<dbReference type="GO" id="GO:0016787">
    <property type="term" value="F:hydrolase activity"/>
    <property type="evidence" value="ECO:0007669"/>
    <property type="project" value="UniProtKB-KW"/>
</dbReference>
<dbReference type="InterPro" id="IPR042001">
    <property type="entry name" value="Sortase_F"/>
</dbReference>
<dbReference type="OrthoDB" id="525039at2"/>
<evidence type="ECO:0000256" key="2">
    <source>
        <dbReference type="SAM" id="SignalP"/>
    </source>
</evidence>
<dbReference type="Pfam" id="PF04203">
    <property type="entry name" value="Sortase"/>
    <property type="match status" value="1"/>
</dbReference>
<evidence type="ECO:0000313" key="4">
    <source>
        <dbReference type="Proteomes" id="UP000319818"/>
    </source>
</evidence>
<dbReference type="NCBIfam" id="NF033748">
    <property type="entry name" value="class_F_sortase"/>
    <property type="match status" value="1"/>
</dbReference>
<proteinExistence type="predicted"/>
<dbReference type="SUPFAM" id="SSF63817">
    <property type="entry name" value="Sortase"/>
    <property type="match status" value="1"/>
</dbReference>
<dbReference type="InterPro" id="IPR023365">
    <property type="entry name" value="Sortase_dom-sf"/>
</dbReference>
<name>A0A543FZ35_9PSEU</name>
<dbReference type="CDD" id="cd05829">
    <property type="entry name" value="Sortase_F"/>
    <property type="match status" value="1"/>
</dbReference>
<gene>
    <name evidence="3" type="ORF">FB388_6355</name>
</gene>
<keyword evidence="4" id="KW-1185">Reference proteome</keyword>
<dbReference type="Gene3D" id="2.40.260.10">
    <property type="entry name" value="Sortase"/>
    <property type="match status" value="1"/>
</dbReference>
<accession>A0A543FZ35</accession>
<evidence type="ECO:0000313" key="3">
    <source>
        <dbReference type="EMBL" id="TQM39100.1"/>
    </source>
</evidence>
<dbReference type="Proteomes" id="UP000319818">
    <property type="component" value="Unassembled WGS sequence"/>
</dbReference>